<dbReference type="Proteomes" id="UP001558850">
    <property type="component" value="Unassembled WGS sequence"/>
</dbReference>
<protein>
    <submittedName>
        <fullName evidence="1">PaaI family thioesterase</fullName>
        <ecNumber evidence="1">3.1.2.-</ecNumber>
    </submittedName>
</protein>
<keyword evidence="2" id="KW-1185">Reference proteome</keyword>
<proteinExistence type="predicted"/>
<comment type="caution">
    <text evidence="1">The sequence shown here is derived from an EMBL/GenBank/DDBJ whole genome shotgun (WGS) entry which is preliminary data.</text>
</comment>
<organism evidence="1 2">
    <name type="scientific">Paraburkholderia phymatum</name>
    <dbReference type="NCBI Taxonomy" id="148447"/>
    <lineage>
        <taxon>Bacteria</taxon>
        <taxon>Pseudomonadati</taxon>
        <taxon>Pseudomonadota</taxon>
        <taxon>Betaproteobacteria</taxon>
        <taxon>Burkholderiales</taxon>
        <taxon>Burkholderiaceae</taxon>
        <taxon>Paraburkholderia</taxon>
    </lineage>
</organism>
<evidence type="ECO:0000313" key="1">
    <source>
        <dbReference type="EMBL" id="MEX3935295.1"/>
    </source>
</evidence>
<dbReference type="EC" id="3.1.2.-" evidence="1"/>
<accession>A0ACC6U6L1</accession>
<name>A0ACC6U6L1_9BURK</name>
<dbReference type="EMBL" id="JBFRCH010000019">
    <property type="protein sequence ID" value="MEX3935295.1"/>
    <property type="molecule type" value="Genomic_DNA"/>
</dbReference>
<keyword evidence="1" id="KW-0378">Hydrolase</keyword>
<reference evidence="1" key="1">
    <citation type="submission" date="2024-07" db="EMBL/GenBank/DDBJ databases">
        <title>A survey of Mimosa microsymbionts across Brazilian biomes reveals a high diversity of Paraburkholderia nodulating endemic species, but also that Cupriavidus is common as a symbiont of widespread species.</title>
        <authorList>
            <person name="Rouws L."/>
            <person name="Barauna A."/>
            <person name="Beukes C."/>
            <person name="Rouws J.R.C."/>
            <person name="De Faria S.M."/>
            <person name="Gross E."/>
            <person name="Bueno Dos Reis Junior F."/>
            <person name="Simon M.F."/>
            <person name="Maluk M."/>
            <person name="Odee D.W."/>
            <person name="Kenicer G."/>
            <person name="Young J.P.W."/>
            <person name="Reis V.M."/>
            <person name="Zilli J."/>
            <person name="James E.K."/>
        </authorList>
    </citation>
    <scope>NUCLEOTIDE SEQUENCE</scope>
    <source>
        <strain evidence="1">EG181B</strain>
    </source>
</reference>
<evidence type="ECO:0000313" key="2">
    <source>
        <dbReference type="Proteomes" id="UP001558850"/>
    </source>
</evidence>
<gene>
    <name evidence="1" type="ORF">AB4Y32_26455</name>
</gene>
<sequence length="167" mass="17576">MRLSQMAILNHLGVRIDLADDHAVRLVLERITPAHAGGLGTERLNGAMIAGMMDCAMSIAGILHFRGRTCGTVQLSIQFMKPVRCKTPVVECQAVRRATGVIFLEARLLEANGRCAVMATGIVGVTRVGAEDAAGDGRENWRAPAGVGARASPAGAPLVQVCEMTEG</sequence>